<keyword evidence="3" id="KW-1185">Reference proteome</keyword>
<dbReference type="RefSeq" id="WP_013450037.1">
    <property type="nucleotide sequence ID" value="NC_014756.1"/>
</dbReference>
<dbReference type="GO" id="GO:0003677">
    <property type="term" value="F:DNA binding"/>
    <property type="evidence" value="ECO:0007669"/>
    <property type="project" value="InterPro"/>
</dbReference>
<evidence type="ECO:0000313" key="2">
    <source>
        <dbReference type="EMBL" id="ADR35426.1"/>
    </source>
</evidence>
<dbReference type="InterPro" id="IPR011335">
    <property type="entry name" value="Restrct_endonuc-II-like"/>
</dbReference>
<evidence type="ECO:0000313" key="3">
    <source>
        <dbReference type="Proteomes" id="UP000008721"/>
    </source>
</evidence>
<organism evidence="2 3">
    <name type="scientific">Sulfuricurvum kujiense (strain ATCC BAA-921 / DSM 16994 / JCM 11577 / YK-1)</name>
    <dbReference type="NCBI Taxonomy" id="709032"/>
    <lineage>
        <taxon>Bacteria</taxon>
        <taxon>Pseudomonadati</taxon>
        <taxon>Campylobacterota</taxon>
        <taxon>Epsilonproteobacteria</taxon>
        <taxon>Campylobacterales</taxon>
        <taxon>Sulfurimonadaceae</taxon>
        <taxon>Sulfuricurvum</taxon>
    </lineage>
</organism>
<feature type="domain" description="Restriction endonuclease type IV Mrr" evidence="1">
    <location>
        <begin position="38"/>
        <end position="104"/>
    </location>
</feature>
<dbReference type="InterPro" id="IPR007560">
    <property type="entry name" value="Restrct_endonuc_IV_Mrr"/>
</dbReference>
<evidence type="ECO:0000259" key="1">
    <source>
        <dbReference type="Pfam" id="PF04471"/>
    </source>
</evidence>
<geneLocation type="plasmid" evidence="2 3">
    <name>pSULKU03</name>
</geneLocation>
<sequence length="279" mass="32283">MNWKDYEREIFEQFQIRYPYASIKHNQKVLGRISNIKRQIDVLIEDQSLDASIRTIVDAKRRTSPIDINDIETFISMMVDVGAHRGILVSPVGYTKGAITRAHNEVNQDIDLDVYSLEELQLFQGQQAIPYSRDYGVLLSAPFGWVVDATKREGCLACLYQRGYDLNAAGNAKEWMYINFWIKETPEQCLEDLLKIQSDGWKNAKLSYLQGVNRTDAKTFIRLAEVPDYPTPEYTGFVEFEEFIFFAVLFTPIENSKRNLRKLREVMRTVLPFNVGTNI</sequence>
<reference evidence="2 3" key="1">
    <citation type="journal article" date="2012" name="Stand. Genomic Sci.">
        <title>Complete genome sequence of the sulfur compounds oxidizing chemolithoautotroph Sulfuricurvum kujiense type strain (YK-1(T)).</title>
        <authorList>
            <person name="Han C."/>
            <person name="Kotsyurbenko O."/>
            <person name="Chertkov O."/>
            <person name="Held B."/>
            <person name="Lapidus A."/>
            <person name="Nolan M."/>
            <person name="Lucas S."/>
            <person name="Hammon N."/>
            <person name="Deshpande S."/>
            <person name="Cheng J.F."/>
            <person name="Tapia R."/>
            <person name="Goodwin L.A."/>
            <person name="Pitluck S."/>
            <person name="Liolios K."/>
            <person name="Pagani I."/>
            <person name="Ivanova N."/>
            <person name="Mavromatis K."/>
            <person name="Mikhailova N."/>
            <person name="Pati A."/>
            <person name="Chen A."/>
            <person name="Palaniappan K."/>
            <person name="Land M."/>
            <person name="Hauser L."/>
            <person name="Chang Y.J."/>
            <person name="Jeffries C.D."/>
            <person name="Brambilla E.M."/>
            <person name="Rohde M."/>
            <person name="Spring S."/>
            <person name="Sikorski J."/>
            <person name="Goker M."/>
            <person name="Woyke T."/>
            <person name="Bristow J."/>
            <person name="Eisen J.A."/>
            <person name="Markowitz V."/>
            <person name="Hugenholtz P."/>
            <person name="Kyrpides N.C."/>
            <person name="Klenk H.P."/>
            <person name="Detter J.C."/>
        </authorList>
    </citation>
    <scope>NUCLEOTIDE SEQUENCE [LARGE SCALE GENOMIC DNA]</scope>
    <source>
        <strain evidence="3">ATCC BAA-921 / DSM 16994 / JCM 11577 / YK-1</strain>
    </source>
</reference>
<dbReference type="EMBL" id="CP002358">
    <property type="protein sequence ID" value="ADR35426.1"/>
    <property type="molecule type" value="Genomic_DNA"/>
</dbReference>
<keyword evidence="2" id="KW-0614">Plasmid</keyword>
<dbReference type="Proteomes" id="UP000008721">
    <property type="component" value="Plasmid pSULKU03"/>
</dbReference>
<gene>
    <name evidence="2" type="ordered locus">Sulku_2777</name>
</gene>
<proteinExistence type="predicted"/>
<accession>E4U410</accession>
<dbReference type="OrthoDB" id="5191874at2"/>
<name>E4U410_SULKY</name>
<dbReference type="GO" id="GO:0004519">
    <property type="term" value="F:endonuclease activity"/>
    <property type="evidence" value="ECO:0007669"/>
    <property type="project" value="InterPro"/>
</dbReference>
<protein>
    <recommendedName>
        <fullName evidence="1">Restriction endonuclease type IV Mrr domain-containing protein</fullName>
    </recommendedName>
</protein>
<dbReference type="SUPFAM" id="SSF52980">
    <property type="entry name" value="Restriction endonuclease-like"/>
    <property type="match status" value="1"/>
</dbReference>
<dbReference type="KEGG" id="sku:Sulku_2777"/>
<dbReference type="Pfam" id="PF04471">
    <property type="entry name" value="Mrr_cat"/>
    <property type="match status" value="1"/>
</dbReference>
<dbReference type="GO" id="GO:0009307">
    <property type="term" value="P:DNA restriction-modification system"/>
    <property type="evidence" value="ECO:0007669"/>
    <property type="project" value="InterPro"/>
</dbReference>
<dbReference type="AlphaFoldDB" id="E4U410"/>
<dbReference type="HOGENOM" id="CLU_975928_0_0_7"/>